<protein>
    <submittedName>
        <fullName evidence="2">Uncharacterized protein</fullName>
    </submittedName>
</protein>
<keyword evidence="1" id="KW-0812">Transmembrane</keyword>
<name>A0ABW1UJM2_9LACO</name>
<keyword evidence="1" id="KW-1133">Transmembrane helix</keyword>
<feature type="transmembrane region" description="Helical" evidence="1">
    <location>
        <begin position="66"/>
        <end position="88"/>
    </location>
</feature>
<sequence>MFKRQLPIGISILSLTSIGVLLSTNENIGLITLVKRIPRFWLVFLLILLVILSLIIGYAWWRLPQIVGKIALISLMVLFIATIIGALLQTDQRRTLSLIVSASIGLITTATSLVGLHQQASFELNK</sequence>
<accession>A0ABW1UJM2</accession>
<comment type="caution">
    <text evidence="2">The sequence shown here is derived from an EMBL/GenBank/DDBJ whole genome shotgun (WGS) entry which is preliminary data.</text>
</comment>
<feature type="transmembrane region" description="Helical" evidence="1">
    <location>
        <begin position="95"/>
        <end position="116"/>
    </location>
</feature>
<dbReference type="RefSeq" id="WP_125599000.1">
    <property type="nucleotide sequence ID" value="NZ_JBHSSM010000004.1"/>
</dbReference>
<feature type="transmembrane region" description="Helical" evidence="1">
    <location>
        <begin position="40"/>
        <end position="60"/>
    </location>
</feature>
<gene>
    <name evidence="2" type="ORF">ACFQHW_00860</name>
</gene>
<dbReference type="Proteomes" id="UP001596310">
    <property type="component" value="Unassembled WGS sequence"/>
</dbReference>
<keyword evidence="3" id="KW-1185">Reference proteome</keyword>
<proteinExistence type="predicted"/>
<evidence type="ECO:0000256" key="1">
    <source>
        <dbReference type="SAM" id="Phobius"/>
    </source>
</evidence>
<evidence type="ECO:0000313" key="3">
    <source>
        <dbReference type="Proteomes" id="UP001596310"/>
    </source>
</evidence>
<reference evidence="3" key="1">
    <citation type="journal article" date="2019" name="Int. J. Syst. Evol. Microbiol.">
        <title>The Global Catalogue of Microorganisms (GCM) 10K type strain sequencing project: providing services to taxonomists for standard genome sequencing and annotation.</title>
        <authorList>
            <consortium name="The Broad Institute Genomics Platform"/>
            <consortium name="The Broad Institute Genome Sequencing Center for Infectious Disease"/>
            <person name="Wu L."/>
            <person name="Ma J."/>
        </authorList>
    </citation>
    <scope>NUCLEOTIDE SEQUENCE [LARGE SCALE GENOMIC DNA]</scope>
    <source>
        <strain evidence="3">CCM 8897</strain>
    </source>
</reference>
<dbReference type="EMBL" id="JBHSSM010000004">
    <property type="protein sequence ID" value="MFC6314120.1"/>
    <property type="molecule type" value="Genomic_DNA"/>
</dbReference>
<evidence type="ECO:0000313" key="2">
    <source>
        <dbReference type="EMBL" id="MFC6314120.1"/>
    </source>
</evidence>
<organism evidence="2 3">
    <name type="scientific">Lapidilactobacillus achengensis</name>
    <dbReference type="NCBI Taxonomy" id="2486000"/>
    <lineage>
        <taxon>Bacteria</taxon>
        <taxon>Bacillati</taxon>
        <taxon>Bacillota</taxon>
        <taxon>Bacilli</taxon>
        <taxon>Lactobacillales</taxon>
        <taxon>Lactobacillaceae</taxon>
        <taxon>Lapidilactobacillus</taxon>
    </lineage>
</organism>
<keyword evidence="1" id="KW-0472">Membrane</keyword>